<feature type="transmembrane region" description="Helical" evidence="1">
    <location>
        <begin position="646"/>
        <end position="669"/>
    </location>
</feature>
<feature type="transmembrane region" description="Helical" evidence="1">
    <location>
        <begin position="957"/>
        <end position="976"/>
    </location>
</feature>
<evidence type="ECO:0000313" key="2">
    <source>
        <dbReference type="EMBL" id="KAK2567957.1"/>
    </source>
</evidence>
<keyword evidence="2" id="KW-0808">Transferase</keyword>
<accession>A0AAD9QV62</accession>
<reference evidence="2" key="2">
    <citation type="journal article" date="2023" name="Science">
        <title>Genomic signatures of disease resistance in endangered staghorn corals.</title>
        <authorList>
            <person name="Vollmer S.V."/>
            <person name="Selwyn J.D."/>
            <person name="Despard B.A."/>
            <person name="Roesel C.L."/>
        </authorList>
    </citation>
    <scope>NUCLEOTIDE SEQUENCE</scope>
    <source>
        <strain evidence="2">K2</strain>
    </source>
</reference>
<reference evidence="2" key="1">
    <citation type="journal article" date="2023" name="G3 (Bethesda)">
        <title>Whole genome assembly and annotation of the endangered Caribbean coral Acropora cervicornis.</title>
        <authorList>
            <person name="Selwyn J.D."/>
            <person name="Vollmer S.V."/>
        </authorList>
    </citation>
    <scope>NUCLEOTIDE SEQUENCE</scope>
    <source>
        <strain evidence="2">K2</strain>
    </source>
</reference>
<dbReference type="GO" id="GO:0016301">
    <property type="term" value="F:kinase activity"/>
    <property type="evidence" value="ECO:0007669"/>
    <property type="project" value="UniProtKB-KW"/>
</dbReference>
<keyword evidence="3" id="KW-1185">Reference proteome</keyword>
<evidence type="ECO:0000313" key="3">
    <source>
        <dbReference type="Proteomes" id="UP001249851"/>
    </source>
</evidence>
<dbReference type="Proteomes" id="UP001249851">
    <property type="component" value="Unassembled WGS sequence"/>
</dbReference>
<dbReference type="Pfam" id="PF00560">
    <property type="entry name" value="LRR_1"/>
    <property type="match status" value="1"/>
</dbReference>
<feature type="transmembrane region" description="Helical" evidence="1">
    <location>
        <begin position="996"/>
        <end position="1022"/>
    </location>
</feature>
<comment type="caution">
    <text evidence="2">The sequence shown here is derived from an EMBL/GenBank/DDBJ whole genome shotgun (WGS) entry which is preliminary data.</text>
</comment>
<sequence length="1090" mass="122533">MIELFLVKLGMNTSSCPGFDTFEAAEGPDCLRRVTDYPSFTLDASFTPKQEKEVLLNIYARANGRGWFMSSGWNDSTMAASHCSWYGVTCHPNTSYVKTLSLPYNNLNGSLPSNIWKIRNLFSLCVPGNPGLHGNIQDLLFGNMSNLLTVVLLGSSLTGKIPDDFVKMTNLQNFIGGLMKGAGFSGHLPDDIGNMTELRLLSIPGNNFTGKIPTSISRLKRLRHLNLRNNPGLMQGNLDDLFAISSLEILYVSGVHLSGTLPHVFPENLVQISLPGNNISGELPRGTKPPSLNLANNQLTGDIPGHWLLSETDQLMLDLSQNKFSSINEGKPWSDNSTAGAFSYLSFAGNRNLLINFTSFMGLFKPNNLYLAGPSILNISLCDITSPLVGNLFSMQELTICDLHGNNFYAPIPNFAEDTSLLSYLDVSSNNFTGAPPSAFQDLISLQYFDISGNPLMRNEHDTSFLFFPDFLRMTKSPHGDNFTCAEGRLTFNNGRIRLDPTFYDYKYCICDHGYYGNRGMCRKCMEGGICNRPTIISPEELKANTMKILKGYWPSPDPRKVTHLVECPVMAACNPKGSCTCRLNTSPHNDNEHSGIRRSVSSLITTCDDSCICYPGNSDRFCSRCQQGFYKLGGLCFQCKHGDLIYYYIFIPIFSLSFLILFWSLFYFDIRPMKWFAITALHFSMMLIMMLLEFLPAWAFKLNLVVFVLCMTSRGKNAQSLISIAVFYIQTTDFMVSSVNVWPPKVIAAQSYLSSYWNLIFPSLSCDLPSLFTPVGKLAFLLLLPIVCLTLVGVYFIVMLIYDKYRPIEGRMENVHFKCRQSAFFSLSFSYFPIVQQTLSNLRPCHNDQGVFYMPNEPWIECTSDTYYKLRALGIVSVIFYVVGFPLIVIFLMVRFFPKRNLMTPEDRKNLDVWLGPLYLPYKPKYQQYFEILMLVHRLILAVALSMISSSTLQTFIVWLVLVTSALILICLQPYQKHPSSTGPPTLNEQEKCKITLEGIFSESVMEPTVLLVLSMSFMVLRFSVLDENYAGLFVWLVMIINATVFVILIGGILFRLVVLKGGRPLNEYTNMDQIGSTYLSSDTNEIDG</sequence>
<dbReference type="InterPro" id="IPR052595">
    <property type="entry name" value="LRRC69/RLP"/>
</dbReference>
<evidence type="ECO:0000256" key="1">
    <source>
        <dbReference type="SAM" id="Phobius"/>
    </source>
</evidence>
<feature type="transmembrane region" description="Helical" evidence="1">
    <location>
        <begin position="676"/>
        <end position="700"/>
    </location>
</feature>
<keyword evidence="2" id="KW-0418">Kinase</keyword>
<dbReference type="InterPro" id="IPR001611">
    <property type="entry name" value="Leu-rich_rpt"/>
</dbReference>
<feature type="transmembrane region" description="Helical" evidence="1">
    <location>
        <begin position="779"/>
        <end position="803"/>
    </location>
</feature>
<dbReference type="InterPro" id="IPR032675">
    <property type="entry name" value="LRR_dom_sf"/>
</dbReference>
<dbReference type="Gene3D" id="3.80.10.10">
    <property type="entry name" value="Ribonuclease Inhibitor"/>
    <property type="match status" value="4"/>
</dbReference>
<keyword evidence="1" id="KW-0812">Transmembrane</keyword>
<protein>
    <submittedName>
        <fullName evidence="2">LRR receptor-like serine/threonine-protein kinase FLS2</fullName>
    </submittedName>
</protein>
<proteinExistence type="predicted"/>
<name>A0AAD9QV62_ACRCE</name>
<keyword evidence="1" id="KW-1133">Transmembrane helix</keyword>
<dbReference type="AlphaFoldDB" id="A0AAD9QV62"/>
<keyword evidence="1" id="KW-0472">Membrane</keyword>
<dbReference type="EMBL" id="JARQWQ010000013">
    <property type="protein sequence ID" value="KAK2567957.1"/>
    <property type="molecule type" value="Genomic_DNA"/>
</dbReference>
<keyword evidence="2" id="KW-0675">Receptor</keyword>
<dbReference type="SUPFAM" id="SSF52058">
    <property type="entry name" value="L domain-like"/>
    <property type="match status" value="1"/>
</dbReference>
<organism evidence="2 3">
    <name type="scientific">Acropora cervicornis</name>
    <name type="common">Staghorn coral</name>
    <dbReference type="NCBI Taxonomy" id="6130"/>
    <lineage>
        <taxon>Eukaryota</taxon>
        <taxon>Metazoa</taxon>
        <taxon>Cnidaria</taxon>
        <taxon>Anthozoa</taxon>
        <taxon>Hexacorallia</taxon>
        <taxon>Scleractinia</taxon>
        <taxon>Astrocoeniina</taxon>
        <taxon>Acroporidae</taxon>
        <taxon>Acropora</taxon>
    </lineage>
</organism>
<gene>
    <name evidence="2" type="ORF">P5673_007856</name>
</gene>
<feature type="transmembrane region" description="Helical" evidence="1">
    <location>
        <begin position="874"/>
        <end position="895"/>
    </location>
</feature>
<feature type="transmembrane region" description="Helical" evidence="1">
    <location>
        <begin position="1034"/>
        <end position="1060"/>
    </location>
</feature>
<feature type="transmembrane region" description="Helical" evidence="1">
    <location>
        <begin position="930"/>
        <end position="951"/>
    </location>
</feature>
<dbReference type="PANTHER" id="PTHR48057">
    <property type="entry name" value="LEUCINE-RICH REPEAT SERINE/THREONINE-PROTEIN KINASE 1"/>
    <property type="match status" value="1"/>
</dbReference>